<keyword evidence="3" id="KW-0520">NAD</keyword>
<accession>A0A9D1NC77</accession>
<organism evidence="7 8">
    <name type="scientific">Candidatus Stercoripulliclostridium merdipullorum</name>
    <dbReference type="NCBI Taxonomy" id="2840952"/>
    <lineage>
        <taxon>Bacteria</taxon>
        <taxon>Bacillati</taxon>
        <taxon>Bacillota</taxon>
        <taxon>Clostridia</taxon>
        <taxon>Eubacteriales</taxon>
        <taxon>Candidatus Stercoripulliclostridium</taxon>
    </lineage>
</organism>
<dbReference type="Gene3D" id="3.40.50.720">
    <property type="entry name" value="NAD(P)-binding Rossmann-like Domain"/>
    <property type="match status" value="2"/>
</dbReference>
<feature type="domain" description="D-isomer specific 2-hydroxyacid dehydrogenase catalytic" evidence="5">
    <location>
        <begin position="15"/>
        <end position="323"/>
    </location>
</feature>
<dbReference type="GO" id="GO:0008720">
    <property type="term" value="F:D-lactate dehydrogenase (NAD+) activity"/>
    <property type="evidence" value="ECO:0007669"/>
    <property type="project" value="TreeGrafter"/>
</dbReference>
<evidence type="ECO:0000256" key="3">
    <source>
        <dbReference type="ARBA" id="ARBA00023027"/>
    </source>
</evidence>
<gene>
    <name evidence="7" type="ORF">IAB14_02600</name>
</gene>
<dbReference type="PROSITE" id="PS00671">
    <property type="entry name" value="D_2_HYDROXYACID_DH_3"/>
    <property type="match status" value="1"/>
</dbReference>
<evidence type="ECO:0000313" key="8">
    <source>
        <dbReference type="Proteomes" id="UP000886891"/>
    </source>
</evidence>
<dbReference type="InterPro" id="IPR029752">
    <property type="entry name" value="D-isomer_DH_CS1"/>
</dbReference>
<proteinExistence type="inferred from homology"/>
<reference evidence="7" key="2">
    <citation type="journal article" date="2021" name="PeerJ">
        <title>Extensive microbial diversity within the chicken gut microbiome revealed by metagenomics and culture.</title>
        <authorList>
            <person name="Gilroy R."/>
            <person name="Ravi A."/>
            <person name="Getino M."/>
            <person name="Pursley I."/>
            <person name="Horton D.L."/>
            <person name="Alikhan N.F."/>
            <person name="Baker D."/>
            <person name="Gharbi K."/>
            <person name="Hall N."/>
            <person name="Watson M."/>
            <person name="Adriaenssens E.M."/>
            <person name="Foster-Nyarko E."/>
            <person name="Jarju S."/>
            <person name="Secka A."/>
            <person name="Antonio M."/>
            <person name="Oren A."/>
            <person name="Chaudhuri R.R."/>
            <person name="La Ragione R."/>
            <person name="Hildebrand F."/>
            <person name="Pallen M.J."/>
        </authorList>
    </citation>
    <scope>NUCLEOTIDE SEQUENCE</scope>
    <source>
        <strain evidence="7">23406</strain>
    </source>
</reference>
<dbReference type="SUPFAM" id="SSF52283">
    <property type="entry name" value="Formate/glycerate dehydrogenase catalytic domain-like"/>
    <property type="match status" value="1"/>
</dbReference>
<dbReference type="EMBL" id="DVOH01000017">
    <property type="protein sequence ID" value="HIU99988.1"/>
    <property type="molecule type" value="Genomic_DNA"/>
</dbReference>
<name>A0A9D1NC77_9FIRM</name>
<protein>
    <submittedName>
        <fullName evidence="7">Lactate dehydrogenase</fullName>
    </submittedName>
</protein>
<comment type="similarity">
    <text evidence="1 4">Belongs to the D-isomer specific 2-hydroxyacid dehydrogenase family.</text>
</comment>
<dbReference type="SUPFAM" id="SSF51735">
    <property type="entry name" value="NAD(P)-binding Rossmann-fold domains"/>
    <property type="match status" value="1"/>
</dbReference>
<dbReference type="InterPro" id="IPR006139">
    <property type="entry name" value="D-isomer_2_OHA_DH_cat_dom"/>
</dbReference>
<reference evidence="7" key="1">
    <citation type="submission" date="2020-10" db="EMBL/GenBank/DDBJ databases">
        <authorList>
            <person name="Gilroy R."/>
        </authorList>
    </citation>
    <scope>NUCLEOTIDE SEQUENCE</scope>
    <source>
        <strain evidence="7">23406</strain>
    </source>
</reference>
<dbReference type="InterPro" id="IPR006140">
    <property type="entry name" value="D-isomer_DH_NAD-bd"/>
</dbReference>
<evidence type="ECO:0000256" key="1">
    <source>
        <dbReference type="ARBA" id="ARBA00005854"/>
    </source>
</evidence>
<dbReference type="PANTHER" id="PTHR43026">
    <property type="entry name" value="2-HYDROXYACID DEHYDROGENASE HOMOLOG 1-RELATED"/>
    <property type="match status" value="1"/>
</dbReference>
<keyword evidence="2 4" id="KW-0560">Oxidoreductase</keyword>
<evidence type="ECO:0000259" key="6">
    <source>
        <dbReference type="Pfam" id="PF02826"/>
    </source>
</evidence>
<dbReference type="PROSITE" id="PS00065">
    <property type="entry name" value="D_2_HYDROXYACID_DH_1"/>
    <property type="match status" value="1"/>
</dbReference>
<dbReference type="CDD" id="cd12185">
    <property type="entry name" value="HGDH_LDH_like"/>
    <property type="match status" value="1"/>
</dbReference>
<dbReference type="AlphaFoldDB" id="A0A9D1NC77"/>
<evidence type="ECO:0000256" key="4">
    <source>
        <dbReference type="RuleBase" id="RU003719"/>
    </source>
</evidence>
<dbReference type="Pfam" id="PF00389">
    <property type="entry name" value="2-Hacid_dh"/>
    <property type="match status" value="1"/>
</dbReference>
<comment type="caution">
    <text evidence="7">The sequence shown here is derived from an EMBL/GenBank/DDBJ whole genome shotgun (WGS) entry which is preliminary data.</text>
</comment>
<dbReference type="GO" id="GO:0051287">
    <property type="term" value="F:NAD binding"/>
    <property type="evidence" value="ECO:0007669"/>
    <property type="project" value="InterPro"/>
</dbReference>
<dbReference type="Proteomes" id="UP000886891">
    <property type="component" value="Unassembled WGS sequence"/>
</dbReference>
<evidence type="ECO:0000313" key="7">
    <source>
        <dbReference type="EMBL" id="HIU99988.1"/>
    </source>
</evidence>
<evidence type="ECO:0000256" key="2">
    <source>
        <dbReference type="ARBA" id="ARBA00023002"/>
    </source>
</evidence>
<dbReference type="InterPro" id="IPR058205">
    <property type="entry name" value="D-LDH-like"/>
</dbReference>
<dbReference type="InterPro" id="IPR036291">
    <property type="entry name" value="NAD(P)-bd_dom_sf"/>
</dbReference>
<dbReference type="Pfam" id="PF02826">
    <property type="entry name" value="2-Hacid_dh_C"/>
    <property type="match status" value="1"/>
</dbReference>
<evidence type="ECO:0000259" key="5">
    <source>
        <dbReference type="Pfam" id="PF00389"/>
    </source>
</evidence>
<dbReference type="PANTHER" id="PTHR43026:SF1">
    <property type="entry name" value="2-HYDROXYACID DEHYDROGENASE HOMOLOG 1-RELATED"/>
    <property type="match status" value="1"/>
</dbReference>
<sequence>MKITVYNYRMFDEDRYFRRFAKEADVEIVPVAEPPSPENASLARGSVGVSIITMPVTEEIVRIWHECGVKHISTRTIGYDHIDLVACEKYGITVSNITYRSGSVADYTVMLILMAVRRAKSILKRAEGRDYSLAGNIGTQLSDLTVGVVGTGRIGRHVLQNLSGFGCRLIAYTPLERDRSPLAEYMPLERLLQTADVITLHATATAETNHMINAESIASMKDGVVIVNTARGSLIDTEALIAGMEQGKIGACALDVVEQEIGILYGDYKYRQIPNRYMAILKDMPNALYTPHMAFYTEQTVSDMVEHSIANIVTEANGGVCPFRLTVSDL</sequence>
<dbReference type="InterPro" id="IPR029753">
    <property type="entry name" value="D-isomer_DH_CS"/>
</dbReference>
<feature type="domain" description="D-isomer specific 2-hydroxyacid dehydrogenase NAD-binding" evidence="6">
    <location>
        <begin position="109"/>
        <end position="294"/>
    </location>
</feature>